<keyword evidence="3" id="KW-1185">Reference proteome</keyword>
<feature type="compositionally biased region" description="Basic and acidic residues" evidence="1">
    <location>
        <begin position="30"/>
        <end position="39"/>
    </location>
</feature>
<dbReference type="PANTHER" id="PTHR34779">
    <property type="entry name" value="OS09G0542900 PROTEIN"/>
    <property type="match status" value="1"/>
</dbReference>
<feature type="compositionally biased region" description="Polar residues" evidence="1">
    <location>
        <begin position="70"/>
        <end position="80"/>
    </location>
</feature>
<name>A0ABD3DDI9_9LAMI</name>
<dbReference type="Proteomes" id="UP001632038">
    <property type="component" value="Unassembled WGS sequence"/>
</dbReference>
<evidence type="ECO:0000313" key="2">
    <source>
        <dbReference type="EMBL" id="KAL3639011.1"/>
    </source>
</evidence>
<proteinExistence type="predicted"/>
<gene>
    <name evidence="2" type="ORF">CASFOL_016918</name>
</gene>
<dbReference type="EMBL" id="JAVIJP010000018">
    <property type="protein sequence ID" value="KAL3639011.1"/>
    <property type="molecule type" value="Genomic_DNA"/>
</dbReference>
<evidence type="ECO:0000256" key="1">
    <source>
        <dbReference type="SAM" id="MobiDB-lite"/>
    </source>
</evidence>
<comment type="caution">
    <text evidence="2">The sequence shown here is derived from an EMBL/GenBank/DDBJ whole genome shotgun (WGS) entry which is preliminary data.</text>
</comment>
<organism evidence="2 3">
    <name type="scientific">Castilleja foliolosa</name>
    <dbReference type="NCBI Taxonomy" id="1961234"/>
    <lineage>
        <taxon>Eukaryota</taxon>
        <taxon>Viridiplantae</taxon>
        <taxon>Streptophyta</taxon>
        <taxon>Embryophyta</taxon>
        <taxon>Tracheophyta</taxon>
        <taxon>Spermatophyta</taxon>
        <taxon>Magnoliopsida</taxon>
        <taxon>eudicotyledons</taxon>
        <taxon>Gunneridae</taxon>
        <taxon>Pentapetalae</taxon>
        <taxon>asterids</taxon>
        <taxon>lamiids</taxon>
        <taxon>Lamiales</taxon>
        <taxon>Orobanchaceae</taxon>
        <taxon>Pedicularideae</taxon>
        <taxon>Castillejinae</taxon>
        <taxon>Castilleja</taxon>
    </lineage>
</organism>
<feature type="region of interest" description="Disordered" evidence="1">
    <location>
        <begin position="22"/>
        <end position="83"/>
    </location>
</feature>
<protein>
    <recommendedName>
        <fullName evidence="4">Syringolide-induced protein 14-1-1</fullName>
    </recommendedName>
</protein>
<evidence type="ECO:0008006" key="4">
    <source>
        <dbReference type="Google" id="ProtNLM"/>
    </source>
</evidence>
<evidence type="ECO:0000313" key="3">
    <source>
        <dbReference type="Proteomes" id="UP001632038"/>
    </source>
</evidence>
<dbReference type="InterPro" id="IPR038796">
    <property type="entry name" value="At1g76070-like"/>
</dbReference>
<feature type="region of interest" description="Disordered" evidence="1">
    <location>
        <begin position="131"/>
        <end position="150"/>
    </location>
</feature>
<accession>A0ABD3DDI9</accession>
<dbReference type="PANTHER" id="PTHR34779:SF1">
    <property type="entry name" value="OS09G0542900 PROTEIN"/>
    <property type="match status" value="1"/>
</dbReference>
<dbReference type="AlphaFoldDB" id="A0ABD3DDI9"/>
<reference evidence="3" key="1">
    <citation type="journal article" date="2024" name="IScience">
        <title>Strigolactones Initiate the Formation of Haustorium-like Structures in Castilleja.</title>
        <authorList>
            <person name="Buerger M."/>
            <person name="Peterson D."/>
            <person name="Chory J."/>
        </authorList>
    </citation>
    <scope>NUCLEOTIDE SEQUENCE [LARGE SCALE GENOMIC DNA]</scope>
</reference>
<sequence length="245" mass="27198">MEKQTAKPKKKVLSFLPKAVSFQNPSFSPARDKRPDITSHKLRTHNSRKGFSGPILSMIPAEARRKPKNSETTQEPTSPKVSCMGQIKQKNRIIICKKKPDKIENIRPAGPEPKPKEKSSGIKKLFRAGKKAGLGSVDSGNNNKPPIADRAPSLNQMRRFASGRDSVLASFDWEKARITPDNGYCSEGYSDGEDDVIIPFSAPILMTGARDVGGLNLEPRKEINLWKRRTMAQPEPLQLSKIKAQ</sequence>